<dbReference type="RefSeq" id="WP_338068274.1">
    <property type="nucleotide sequence ID" value="NZ_AP018711.1"/>
</dbReference>
<organism evidence="2 3">
    <name type="scientific">Sphingosinicella microcystinivorans</name>
    <dbReference type="NCBI Taxonomy" id="335406"/>
    <lineage>
        <taxon>Bacteria</taxon>
        <taxon>Pseudomonadati</taxon>
        <taxon>Pseudomonadota</taxon>
        <taxon>Alphaproteobacteria</taxon>
        <taxon>Sphingomonadales</taxon>
        <taxon>Sphingosinicellaceae</taxon>
        <taxon>Sphingosinicella</taxon>
    </lineage>
</organism>
<dbReference type="KEGG" id="smic:SmB9_29270"/>
<evidence type="ECO:0000313" key="3">
    <source>
        <dbReference type="Proteomes" id="UP000275727"/>
    </source>
</evidence>
<feature type="region of interest" description="Disordered" evidence="1">
    <location>
        <begin position="51"/>
        <end position="84"/>
    </location>
</feature>
<gene>
    <name evidence="2" type="ORF">SmB9_29270</name>
</gene>
<evidence type="ECO:0000256" key="1">
    <source>
        <dbReference type="SAM" id="MobiDB-lite"/>
    </source>
</evidence>
<reference evidence="2 3" key="1">
    <citation type="submission" date="2018-06" db="EMBL/GenBank/DDBJ databases">
        <title>Complete Genome Sequence of the Microcystin-Degrading Bacterium Sphingosinicella microcystinivorans Strain B-9.</title>
        <authorList>
            <person name="Jin H."/>
            <person name="Nishizawa T."/>
            <person name="Guo Y."/>
            <person name="Nishizawa A."/>
            <person name="Park H."/>
            <person name="Kato H."/>
            <person name="Tsuji K."/>
            <person name="Harada K."/>
        </authorList>
    </citation>
    <scope>NUCLEOTIDE SEQUENCE [LARGE SCALE GENOMIC DNA]</scope>
    <source>
        <strain evidence="2 3">B9</strain>
    </source>
</reference>
<accession>A0AAD1D811</accession>
<evidence type="ECO:0000313" key="2">
    <source>
        <dbReference type="EMBL" id="BBE35269.1"/>
    </source>
</evidence>
<dbReference type="Proteomes" id="UP000275727">
    <property type="component" value="Chromosome"/>
</dbReference>
<dbReference type="EMBL" id="AP018711">
    <property type="protein sequence ID" value="BBE35269.1"/>
    <property type="molecule type" value="Genomic_DNA"/>
</dbReference>
<name>A0AAD1D811_SPHMI</name>
<protein>
    <submittedName>
        <fullName evidence="2">Uncharacterized protein</fullName>
    </submittedName>
</protein>
<feature type="compositionally biased region" description="Basic and acidic residues" evidence="1">
    <location>
        <begin position="74"/>
        <end position="84"/>
    </location>
</feature>
<proteinExistence type="predicted"/>
<dbReference type="AlphaFoldDB" id="A0AAD1D811"/>
<sequence>MKRIVRDHLDGTNGRAKVENWVPKWMAFPPSPYTERGGVGTVEAAALVAAARAENEPEPTGPGPVAALPVPANEPEREPEPLAA</sequence>